<sequence>MGVKIKTSSEIKSIAASGAILAEVFKKTAKEAKIGTVLKDLDKLAFRLIKESGAEPAFLNYRPNGALKPYPATICASVNNVIVHGLPNDYRLKNGDVLKLDFGVKYNGFYSDAAITIGIGTISPEAGKLIKATKIALEEAIKIAEPGNFLGDIGWVIEKIAKKFGVKTIKELTGHGIGRELHEDPTIYNFGKRGKGIELKSGMVLAIEPMFAVGTEKIIQKKDESWATANGSLSAHFEHTVAITDKGPKILTIDN</sequence>
<dbReference type="InterPro" id="IPR001714">
    <property type="entry name" value="Pept_M24_MAP"/>
</dbReference>
<feature type="binding site" evidence="6">
    <location>
        <position position="112"/>
    </location>
    <ligand>
        <name>a divalent metal cation</name>
        <dbReference type="ChEBI" id="CHEBI:60240"/>
        <label>1</label>
    </ligand>
</feature>
<evidence type="ECO:0000256" key="1">
    <source>
        <dbReference type="ARBA" id="ARBA00002521"/>
    </source>
</evidence>
<evidence type="ECO:0000313" key="10">
    <source>
        <dbReference type="Proteomes" id="UP000230595"/>
    </source>
</evidence>
<dbReference type="SUPFAM" id="SSF55920">
    <property type="entry name" value="Creatinase/aminopeptidase"/>
    <property type="match status" value="1"/>
</dbReference>
<dbReference type="GO" id="GO:0070006">
    <property type="term" value="F:metalloaminopeptidase activity"/>
    <property type="evidence" value="ECO:0007669"/>
    <property type="project" value="UniProtKB-UniRule"/>
</dbReference>
<dbReference type="EC" id="3.4.11.18" evidence="6 7"/>
<dbReference type="HAMAP" id="MF_01974">
    <property type="entry name" value="MetAP_1"/>
    <property type="match status" value="1"/>
</dbReference>
<comment type="caution">
    <text evidence="9">The sequence shown here is derived from an EMBL/GenBank/DDBJ whole genome shotgun (WGS) entry which is preliminary data.</text>
</comment>
<dbReference type="PANTHER" id="PTHR43330">
    <property type="entry name" value="METHIONINE AMINOPEPTIDASE"/>
    <property type="match status" value="1"/>
</dbReference>
<evidence type="ECO:0000256" key="2">
    <source>
        <dbReference type="ARBA" id="ARBA00022438"/>
    </source>
</evidence>
<feature type="binding site" evidence="6">
    <location>
        <position position="238"/>
    </location>
    <ligand>
        <name>a divalent metal cation</name>
        <dbReference type="ChEBI" id="CHEBI:60240"/>
        <label>2</label>
        <note>catalytic</note>
    </ligand>
</feature>
<dbReference type="GO" id="GO:0046872">
    <property type="term" value="F:metal ion binding"/>
    <property type="evidence" value="ECO:0007669"/>
    <property type="project" value="UniProtKB-UniRule"/>
</dbReference>
<feature type="binding site" evidence="6">
    <location>
        <position position="112"/>
    </location>
    <ligand>
        <name>a divalent metal cation</name>
        <dbReference type="ChEBI" id="CHEBI:60240"/>
        <label>2</label>
        <note>catalytic</note>
    </ligand>
</feature>
<evidence type="ECO:0000256" key="5">
    <source>
        <dbReference type="ARBA" id="ARBA00022801"/>
    </source>
</evidence>
<dbReference type="InterPro" id="IPR000994">
    <property type="entry name" value="Pept_M24"/>
</dbReference>
<feature type="binding site" evidence="6">
    <location>
        <position position="182"/>
    </location>
    <ligand>
        <name>substrate</name>
    </ligand>
</feature>
<dbReference type="GO" id="GO:0005829">
    <property type="term" value="C:cytosol"/>
    <property type="evidence" value="ECO:0007669"/>
    <property type="project" value="TreeGrafter"/>
</dbReference>
<dbReference type="NCBIfam" id="TIGR00500">
    <property type="entry name" value="met_pdase_I"/>
    <property type="match status" value="1"/>
</dbReference>
<dbReference type="CDD" id="cd01086">
    <property type="entry name" value="MetAP1"/>
    <property type="match status" value="1"/>
</dbReference>
<comment type="catalytic activity">
    <reaction evidence="6 7">
        <text>Release of N-terminal amino acids, preferentially methionine, from peptides and arylamides.</text>
        <dbReference type="EC" id="3.4.11.18"/>
    </reaction>
</comment>
<comment type="cofactor">
    <cofactor evidence="6">
        <name>Co(2+)</name>
        <dbReference type="ChEBI" id="CHEBI:48828"/>
    </cofactor>
    <cofactor evidence="6">
        <name>Zn(2+)</name>
        <dbReference type="ChEBI" id="CHEBI:29105"/>
    </cofactor>
    <cofactor evidence="6">
        <name>Mn(2+)</name>
        <dbReference type="ChEBI" id="CHEBI:29035"/>
    </cofactor>
    <cofactor evidence="6">
        <name>Fe(2+)</name>
        <dbReference type="ChEBI" id="CHEBI:29033"/>
    </cofactor>
    <text evidence="6">Binds 2 divalent metal cations per subunit. Has a high-affinity and a low affinity metal-binding site. The true nature of the physiological cofactor is under debate. The enzyme is active with cobalt, zinc, manganese or divalent iron ions. Most likely, methionine aminopeptidases function as mononuclear Fe(2+)-metalloproteases under physiological conditions, and the catalytically relevant metal-binding site has been assigned to the histidine-containing high-affinity site.</text>
</comment>
<keyword evidence="5 6" id="KW-0378">Hydrolase</keyword>
<dbReference type="EMBL" id="PEUH01000031">
    <property type="protein sequence ID" value="PIV31776.1"/>
    <property type="molecule type" value="Genomic_DNA"/>
</dbReference>
<comment type="similarity">
    <text evidence="6">Belongs to the peptidase M24A family. Methionine aminopeptidase type 1 subfamily.</text>
</comment>
<dbReference type="InterPro" id="IPR036005">
    <property type="entry name" value="Creatinase/aminopeptidase-like"/>
</dbReference>
<dbReference type="PANTHER" id="PTHR43330:SF27">
    <property type="entry name" value="METHIONINE AMINOPEPTIDASE"/>
    <property type="match status" value="1"/>
</dbReference>
<dbReference type="GO" id="GO:0004239">
    <property type="term" value="F:initiator methionyl aminopeptidase activity"/>
    <property type="evidence" value="ECO:0007669"/>
    <property type="project" value="UniProtKB-UniRule"/>
</dbReference>
<feature type="binding site" evidence="6">
    <location>
        <position position="208"/>
    </location>
    <ligand>
        <name>a divalent metal cation</name>
        <dbReference type="ChEBI" id="CHEBI:60240"/>
        <label>2</label>
        <note>catalytic</note>
    </ligand>
</feature>
<feature type="binding site" evidence="6">
    <location>
        <position position="238"/>
    </location>
    <ligand>
        <name>a divalent metal cation</name>
        <dbReference type="ChEBI" id="CHEBI:60240"/>
        <label>1</label>
    </ligand>
</feature>
<evidence type="ECO:0000259" key="8">
    <source>
        <dbReference type="Pfam" id="PF00557"/>
    </source>
</evidence>
<evidence type="ECO:0000256" key="4">
    <source>
        <dbReference type="ARBA" id="ARBA00022723"/>
    </source>
</evidence>
<evidence type="ECO:0000256" key="6">
    <source>
        <dbReference type="HAMAP-Rule" id="MF_01974"/>
    </source>
</evidence>
<gene>
    <name evidence="6 9" type="primary">map</name>
    <name evidence="9" type="ORF">COS33_01400</name>
</gene>
<keyword evidence="4 6" id="KW-0479">Metal-binding</keyword>
<comment type="function">
    <text evidence="1 6">Removes the N-terminal methionine from nascent proteins. The N-terminal methionine is often cleaved when the second residue in the primary sequence is small and uncharged (Met-Ala-, Cys, Gly, Pro, Ser, Thr, or Val). Requires deformylation of the N(alpha)-formylated initiator methionine before it can be hydrolyzed.</text>
</comment>
<name>A0A2M7CQ90_9BACT</name>
<dbReference type="Proteomes" id="UP000230595">
    <property type="component" value="Unassembled WGS sequence"/>
</dbReference>
<feature type="binding site" evidence="6">
    <location>
        <position position="101"/>
    </location>
    <ligand>
        <name>a divalent metal cation</name>
        <dbReference type="ChEBI" id="CHEBI:60240"/>
        <label>1</label>
    </ligand>
</feature>
<evidence type="ECO:0000256" key="7">
    <source>
        <dbReference type="RuleBase" id="RU003653"/>
    </source>
</evidence>
<feature type="binding site" evidence="6">
    <location>
        <position position="175"/>
    </location>
    <ligand>
        <name>a divalent metal cation</name>
        <dbReference type="ChEBI" id="CHEBI:60240"/>
        <label>2</label>
        <note>catalytic</note>
    </ligand>
</feature>
<dbReference type="Gene3D" id="3.90.230.10">
    <property type="entry name" value="Creatinase/methionine aminopeptidase superfamily"/>
    <property type="match status" value="1"/>
</dbReference>
<organism evidence="9 10">
    <name type="scientific">Candidatus Wolfebacteria bacterium CG02_land_8_20_14_3_00_37_12</name>
    <dbReference type="NCBI Taxonomy" id="1975066"/>
    <lineage>
        <taxon>Bacteria</taxon>
        <taxon>Candidatus Wolfeibacteriota</taxon>
    </lineage>
</organism>
<dbReference type="PRINTS" id="PR00599">
    <property type="entry name" value="MAPEPTIDASE"/>
</dbReference>
<keyword evidence="2 6" id="KW-0031">Aminopeptidase</keyword>
<reference evidence="10" key="1">
    <citation type="submission" date="2017-09" db="EMBL/GenBank/DDBJ databases">
        <title>Depth-based differentiation of microbial function through sediment-hosted aquifers and enrichment of novel symbionts in the deep terrestrial subsurface.</title>
        <authorList>
            <person name="Probst A.J."/>
            <person name="Ladd B."/>
            <person name="Jarett J.K."/>
            <person name="Geller-Mcgrath D.E."/>
            <person name="Sieber C.M.K."/>
            <person name="Emerson J.B."/>
            <person name="Anantharaman K."/>
            <person name="Thomas B.C."/>
            <person name="Malmstrom R."/>
            <person name="Stieglmeier M."/>
            <person name="Klingl A."/>
            <person name="Woyke T."/>
            <person name="Ryan C.M."/>
            <person name="Banfield J.F."/>
        </authorList>
    </citation>
    <scope>NUCLEOTIDE SEQUENCE [LARGE SCALE GENOMIC DNA]</scope>
</reference>
<keyword evidence="3 6" id="KW-0645">Protease</keyword>
<evidence type="ECO:0000256" key="3">
    <source>
        <dbReference type="ARBA" id="ARBA00022670"/>
    </source>
</evidence>
<dbReference type="InterPro" id="IPR002467">
    <property type="entry name" value="Pept_M24A_MAP1"/>
</dbReference>
<protein>
    <recommendedName>
        <fullName evidence="6 7">Methionine aminopeptidase</fullName>
        <shortName evidence="6">MAP</shortName>
        <shortName evidence="6">MetAP</shortName>
        <ecNumber evidence="6 7">3.4.11.18</ecNumber>
    </recommendedName>
    <alternativeName>
        <fullName evidence="6">Peptidase M</fullName>
    </alternativeName>
</protein>
<evidence type="ECO:0000313" key="9">
    <source>
        <dbReference type="EMBL" id="PIV31776.1"/>
    </source>
</evidence>
<accession>A0A2M7CQ90</accession>
<feature type="binding site" evidence="6">
    <location>
        <position position="84"/>
    </location>
    <ligand>
        <name>substrate</name>
    </ligand>
</feature>
<feature type="domain" description="Peptidase M24" evidence="8">
    <location>
        <begin position="14"/>
        <end position="245"/>
    </location>
</feature>
<dbReference type="GO" id="GO:0006508">
    <property type="term" value="P:proteolysis"/>
    <property type="evidence" value="ECO:0007669"/>
    <property type="project" value="UniProtKB-KW"/>
</dbReference>
<dbReference type="Pfam" id="PF00557">
    <property type="entry name" value="Peptidase_M24"/>
    <property type="match status" value="1"/>
</dbReference>
<comment type="subunit">
    <text evidence="6">Monomer.</text>
</comment>
<proteinExistence type="inferred from homology"/>
<dbReference type="AlphaFoldDB" id="A0A2M7CQ90"/>